<proteinExistence type="predicted"/>
<dbReference type="EMBL" id="CAJVQB010005259">
    <property type="protein sequence ID" value="CAG8657163.1"/>
    <property type="molecule type" value="Genomic_DNA"/>
</dbReference>
<reference evidence="1 2" key="1">
    <citation type="submission" date="2021-06" db="EMBL/GenBank/DDBJ databases">
        <authorList>
            <person name="Kallberg Y."/>
            <person name="Tangrot J."/>
            <person name="Rosling A."/>
        </authorList>
    </citation>
    <scope>NUCLEOTIDE SEQUENCE [LARGE SCALE GENOMIC DNA]</scope>
    <source>
        <strain evidence="1 2">120-4 pot B 10/14</strain>
    </source>
</reference>
<name>A0ABN7UTQ0_GIGMA</name>
<comment type="caution">
    <text evidence="1">The sequence shown here is derived from an EMBL/GenBank/DDBJ whole genome shotgun (WGS) entry which is preliminary data.</text>
</comment>
<evidence type="ECO:0000313" key="1">
    <source>
        <dbReference type="EMBL" id="CAG8657163.1"/>
    </source>
</evidence>
<feature type="non-terminal residue" evidence="1">
    <location>
        <position position="1"/>
    </location>
</feature>
<accession>A0ABN7UTQ0</accession>
<dbReference type="Proteomes" id="UP000789901">
    <property type="component" value="Unassembled WGS sequence"/>
</dbReference>
<keyword evidence="2" id="KW-1185">Reference proteome</keyword>
<gene>
    <name evidence="1" type="ORF">GMARGA_LOCUS9680</name>
</gene>
<sequence length="160" mass="18392">IYFSDEELYENPWEDLISEKNPATYLTEIMTAGVVESSTNFAINPNLTKKNINMMDIEEKDLTLEQEARTTTTTLGSEAMQIDSTSSWRTYHSHHLKHRIIHFEATCLESYIIEQPQLREKKNMYLTSEAQMPNVGVKTFCIILKVGVDNAIQIAEFGMH</sequence>
<protein>
    <submittedName>
        <fullName evidence="1">12068_t:CDS:1</fullName>
    </submittedName>
</protein>
<evidence type="ECO:0000313" key="2">
    <source>
        <dbReference type="Proteomes" id="UP000789901"/>
    </source>
</evidence>
<organism evidence="1 2">
    <name type="scientific">Gigaspora margarita</name>
    <dbReference type="NCBI Taxonomy" id="4874"/>
    <lineage>
        <taxon>Eukaryota</taxon>
        <taxon>Fungi</taxon>
        <taxon>Fungi incertae sedis</taxon>
        <taxon>Mucoromycota</taxon>
        <taxon>Glomeromycotina</taxon>
        <taxon>Glomeromycetes</taxon>
        <taxon>Diversisporales</taxon>
        <taxon>Gigasporaceae</taxon>
        <taxon>Gigaspora</taxon>
    </lineage>
</organism>